<keyword evidence="5" id="KW-1185">Reference proteome</keyword>
<dbReference type="AlphaFoldDB" id="A0A1R2CPU3"/>
<dbReference type="PANTHER" id="PTHR46652">
    <property type="entry name" value="LEUCINE-RICH REPEAT AND IQ DOMAIN-CONTAINING PROTEIN 1-RELATED"/>
    <property type="match status" value="1"/>
</dbReference>
<feature type="coiled-coil region" evidence="3">
    <location>
        <begin position="533"/>
        <end position="574"/>
    </location>
</feature>
<organism evidence="4 5">
    <name type="scientific">Stentor coeruleus</name>
    <dbReference type="NCBI Taxonomy" id="5963"/>
    <lineage>
        <taxon>Eukaryota</taxon>
        <taxon>Sar</taxon>
        <taxon>Alveolata</taxon>
        <taxon>Ciliophora</taxon>
        <taxon>Postciliodesmatophora</taxon>
        <taxon>Heterotrichea</taxon>
        <taxon>Heterotrichida</taxon>
        <taxon>Stentoridae</taxon>
        <taxon>Stentor</taxon>
    </lineage>
</organism>
<dbReference type="SUPFAM" id="SSF52058">
    <property type="entry name" value="L domain-like"/>
    <property type="match status" value="1"/>
</dbReference>
<dbReference type="InterPro" id="IPR001611">
    <property type="entry name" value="Leu-rich_rpt"/>
</dbReference>
<dbReference type="EMBL" id="MPUH01000090">
    <property type="protein sequence ID" value="OMJ91027.1"/>
    <property type="molecule type" value="Genomic_DNA"/>
</dbReference>
<dbReference type="PROSITE" id="PS51450">
    <property type="entry name" value="LRR"/>
    <property type="match status" value="4"/>
</dbReference>
<protein>
    <submittedName>
        <fullName evidence="4">Uncharacterized protein</fullName>
    </submittedName>
</protein>
<dbReference type="InterPro" id="IPR032675">
    <property type="entry name" value="LRR_dom_sf"/>
</dbReference>
<dbReference type="Proteomes" id="UP000187209">
    <property type="component" value="Unassembled WGS sequence"/>
</dbReference>
<accession>A0A1R2CPU3</accession>
<evidence type="ECO:0000256" key="2">
    <source>
        <dbReference type="ARBA" id="ARBA00022737"/>
    </source>
</evidence>
<comment type="caution">
    <text evidence="4">The sequence shown here is derived from an EMBL/GenBank/DDBJ whole genome shotgun (WGS) entry which is preliminary data.</text>
</comment>
<evidence type="ECO:0000256" key="1">
    <source>
        <dbReference type="ARBA" id="ARBA00022614"/>
    </source>
</evidence>
<dbReference type="PANTHER" id="PTHR46652:SF8">
    <property type="entry name" value="LEUCINE RICH REPEAT CONTAINING 23"/>
    <property type="match status" value="1"/>
</dbReference>
<dbReference type="SMART" id="SM00365">
    <property type="entry name" value="LRR_SD22"/>
    <property type="match status" value="4"/>
</dbReference>
<gene>
    <name evidence="4" type="ORF">SteCoe_6489</name>
</gene>
<keyword evidence="1" id="KW-0433">Leucine-rich repeat</keyword>
<reference evidence="4 5" key="1">
    <citation type="submission" date="2016-11" db="EMBL/GenBank/DDBJ databases">
        <title>The macronuclear genome of Stentor coeruleus: a giant cell with tiny introns.</title>
        <authorList>
            <person name="Slabodnick M."/>
            <person name="Ruby J.G."/>
            <person name="Reiff S.B."/>
            <person name="Swart E.C."/>
            <person name="Gosai S."/>
            <person name="Prabakaran S."/>
            <person name="Witkowska E."/>
            <person name="Larue G.E."/>
            <person name="Fisher S."/>
            <person name="Freeman R.M."/>
            <person name="Gunawardena J."/>
            <person name="Chu W."/>
            <person name="Stover N.A."/>
            <person name="Gregory B.D."/>
            <person name="Nowacki M."/>
            <person name="Derisi J."/>
            <person name="Roy S.W."/>
            <person name="Marshall W.F."/>
            <person name="Sood P."/>
        </authorList>
    </citation>
    <scope>NUCLEOTIDE SEQUENCE [LARGE SCALE GENOMIC DNA]</scope>
    <source>
        <strain evidence="4">WM001</strain>
    </source>
</reference>
<name>A0A1R2CPU3_9CILI</name>
<dbReference type="Pfam" id="PF00560">
    <property type="entry name" value="LRR_1"/>
    <property type="match status" value="1"/>
</dbReference>
<keyword evidence="2" id="KW-0677">Repeat</keyword>
<dbReference type="SMART" id="SM00369">
    <property type="entry name" value="LRR_TYP"/>
    <property type="match status" value="3"/>
</dbReference>
<proteinExistence type="predicted"/>
<evidence type="ECO:0000256" key="3">
    <source>
        <dbReference type="SAM" id="Coils"/>
    </source>
</evidence>
<evidence type="ECO:0000313" key="4">
    <source>
        <dbReference type="EMBL" id="OMJ91027.1"/>
    </source>
</evidence>
<dbReference type="OrthoDB" id="1728874at2759"/>
<dbReference type="InterPro" id="IPR003591">
    <property type="entry name" value="Leu-rich_rpt_typical-subtyp"/>
</dbReference>
<keyword evidence="3" id="KW-0175">Coiled coil</keyword>
<dbReference type="InterPro" id="IPR050836">
    <property type="entry name" value="SDS22/Internalin_LRR"/>
</dbReference>
<dbReference type="Gene3D" id="3.80.10.10">
    <property type="entry name" value="Ribonuclease Inhibitor"/>
    <property type="match status" value="2"/>
</dbReference>
<feature type="coiled-coil region" evidence="3">
    <location>
        <begin position="420"/>
        <end position="464"/>
    </location>
</feature>
<sequence length="576" mass="66432">MIPYNFIQETENITNQITHSQDLITVKNPSALVSLQLCNKEKKNLIGIEKFKNLAELDISGNYLINHVPELASLKFLKKLNLSNNQITEVWPIPSQCENLSLSYNKITHLNSVFQSLIKLHTLDISNNLLTSIQGLCSLEALKCLYANNNKISTVKGVEMFKQLLELDLSNNNLKTREDISSLNFNSNIVVISIEENPVLQEFQGSRGGFAFESIDEFPRDYTEIKVGLYFRNPEGLRKLKSSRYRGIIKHYKNQENYSSQIASPDWGCSKNYASNRENIEDSLIGSYDDQDLQNTCENPHVSSLSIQQSEEIFTNLIHEINEHTEIDEELQSKKPISIAKLDLEKISGKVSREKSSTKPESNLESLFDELITYCHIEEYQEKEFSFSNEKYEHAVSVLKTREDERKNTMELEGGIKEKIRKLEKKLSESRGKRKELEKLVEDIREENDRKDKILQEMIENERKKNIIDQKKMTDAFVQTVELLEDRQQNIEYSFESGLSSYSQLPELSLLGENPRFLGGDAYLVDKNVGNYIQKLLKKISSLVRKKKSLREKIKRLEKIVAELNLQRLNANSSNK</sequence>
<evidence type="ECO:0000313" key="5">
    <source>
        <dbReference type="Proteomes" id="UP000187209"/>
    </source>
</evidence>